<sequence length="37" mass="3958">MLSAVNDGQALLGRPLQTGLAKDSDLDYSHVLWAAMV</sequence>
<accession>A8DJB4</accession>
<proteinExistence type="predicted"/>
<gene>
    <name evidence="1" type="ORF">YS_M60-F11.007</name>
</gene>
<dbReference type="AlphaFoldDB" id="A8DJB4"/>
<name>A8DJB4_9BACT</name>
<reference evidence="1" key="1">
    <citation type="journal article" date="2007" name="Science">
        <title>Candidatus Chloracidobacterium thermophilum: an aerobic phototrophic Acidobacterium.</title>
        <authorList>
            <person name="Bryant D.A."/>
            <person name="Costas A.M."/>
            <person name="Maresca J.A."/>
            <person name="Chew A.G."/>
            <person name="Klatt C.G."/>
            <person name="Bateson M.M."/>
            <person name="Tallon L.J."/>
            <person name="Hostetler J."/>
            <person name="Nelson W.C."/>
            <person name="Heidelberg J.F."/>
            <person name="Ward D.M."/>
        </authorList>
    </citation>
    <scope>NUCLEOTIDE SEQUENCE</scope>
</reference>
<evidence type="ECO:0000313" key="1">
    <source>
        <dbReference type="EMBL" id="ABV27427.1"/>
    </source>
</evidence>
<protein>
    <submittedName>
        <fullName evidence="1">Uncharacterized protein</fullName>
    </submittedName>
</protein>
<organism evidence="1">
    <name type="scientific">Chloracidobacterium thermophilum</name>
    <dbReference type="NCBI Taxonomy" id="458033"/>
    <lineage>
        <taxon>Bacteria</taxon>
        <taxon>Pseudomonadati</taxon>
        <taxon>Acidobacteriota</taxon>
        <taxon>Terriglobia</taxon>
        <taxon>Terriglobales</taxon>
        <taxon>Acidobacteriaceae</taxon>
        <taxon>Chloracidobacterium</taxon>
    </lineage>
</organism>
<dbReference type="EMBL" id="EF531339">
    <property type="protein sequence ID" value="ABV27427.1"/>
    <property type="molecule type" value="Genomic_DNA"/>
</dbReference>